<dbReference type="OrthoDB" id="192832at2759"/>
<dbReference type="Gene3D" id="2.60.120.200">
    <property type="match status" value="1"/>
</dbReference>
<dbReference type="Proteomes" id="UP000292957">
    <property type="component" value="Unassembled WGS sequence"/>
</dbReference>
<dbReference type="AlphaFoldDB" id="A0A4Q9Q3K3"/>
<name>A0A4Q9Q3K3_9APHY</name>
<keyword evidence="5" id="KW-1185">Reference proteome</keyword>
<accession>A0A4Q9Q3K3</accession>
<sequence>MRTGYALLPLGSLLIPLARADYFFKTSYTGRDFLEHWTWQTLDDPTHGRVDYVDQATALQRNLSFASDSKFVMRADSINVVPASAPRGRSSVRIQSVEAFSEAVIILDLQHMPEGCATWPAFWSLSQAGPWPKGGEIDIIEGVNLSDENLSSLHTSPSCTMAPRRRMSGIASSLDCDTNVNSNQGCGVQYADPLSYGALFNQYDGGYYVIVRTKYEGVSVWFWNRWDPAVPWEVKLPPTTDLFGPARVFPTALWGVPDAKFEFGSNCDYEEHFDAHNLIFDLTFCGDWAGNTYATSGCPGTSCVDYVNNNPAAFQNAYWEVNAMHIYTRLGA</sequence>
<dbReference type="OMA" id="NAYWEIN"/>
<dbReference type="STRING" id="114155.A0A4Q9Q3K3"/>
<keyword evidence="1" id="KW-0732">Signal</keyword>
<gene>
    <name evidence="4" type="ORF">BD310DRAFT_175907</name>
    <name evidence="3" type="ORF">BD311DRAFT_651541</name>
</gene>
<dbReference type="InterPro" id="IPR000757">
    <property type="entry name" value="Beta-glucanase-like"/>
</dbReference>
<feature type="domain" description="GH16" evidence="2">
    <location>
        <begin position="35"/>
        <end position="297"/>
    </location>
</feature>
<protein>
    <submittedName>
        <fullName evidence="4">Concanavalin A-like lectin/glucanase domain-containing protein</fullName>
    </submittedName>
</protein>
<evidence type="ECO:0000313" key="4">
    <source>
        <dbReference type="EMBL" id="TBU61660.1"/>
    </source>
</evidence>
<feature type="chain" id="PRO_5040597648" evidence="1">
    <location>
        <begin position="21"/>
        <end position="332"/>
    </location>
</feature>
<organism evidence="4 5">
    <name type="scientific">Dichomitus squalens</name>
    <dbReference type="NCBI Taxonomy" id="114155"/>
    <lineage>
        <taxon>Eukaryota</taxon>
        <taxon>Fungi</taxon>
        <taxon>Dikarya</taxon>
        <taxon>Basidiomycota</taxon>
        <taxon>Agaricomycotina</taxon>
        <taxon>Agaricomycetes</taxon>
        <taxon>Polyporales</taxon>
        <taxon>Polyporaceae</taxon>
        <taxon>Dichomitus</taxon>
    </lineage>
</organism>
<dbReference type="GO" id="GO:0009251">
    <property type="term" value="P:glucan catabolic process"/>
    <property type="evidence" value="ECO:0007669"/>
    <property type="project" value="TreeGrafter"/>
</dbReference>
<evidence type="ECO:0000259" key="2">
    <source>
        <dbReference type="PROSITE" id="PS51762"/>
    </source>
</evidence>
<dbReference type="SUPFAM" id="SSF49899">
    <property type="entry name" value="Concanavalin A-like lectins/glucanases"/>
    <property type="match status" value="1"/>
</dbReference>
<evidence type="ECO:0000313" key="5">
    <source>
        <dbReference type="Proteomes" id="UP000292082"/>
    </source>
</evidence>
<feature type="signal peptide" evidence="1">
    <location>
        <begin position="1"/>
        <end position="20"/>
    </location>
</feature>
<dbReference type="Proteomes" id="UP000292082">
    <property type="component" value="Unassembled WGS sequence"/>
</dbReference>
<dbReference type="EMBL" id="ML145097">
    <property type="protein sequence ID" value="TBU61660.1"/>
    <property type="molecule type" value="Genomic_DNA"/>
</dbReference>
<proteinExistence type="predicted"/>
<dbReference type="GO" id="GO:0030246">
    <property type="term" value="F:carbohydrate binding"/>
    <property type="evidence" value="ECO:0007669"/>
    <property type="project" value="UniProtKB-KW"/>
</dbReference>
<dbReference type="InterPro" id="IPR013320">
    <property type="entry name" value="ConA-like_dom_sf"/>
</dbReference>
<dbReference type="CDD" id="cd02181">
    <property type="entry name" value="GH16_fungal_Lam16A_glucanase"/>
    <property type="match status" value="1"/>
</dbReference>
<dbReference type="PANTHER" id="PTHR10963:SF24">
    <property type="entry name" value="GLYCOSIDASE C21B10.07-RELATED"/>
    <property type="match status" value="1"/>
</dbReference>
<dbReference type="Pfam" id="PF26113">
    <property type="entry name" value="GH16_XgeA"/>
    <property type="match status" value="1"/>
</dbReference>
<evidence type="ECO:0000313" key="3">
    <source>
        <dbReference type="EMBL" id="TBU33665.1"/>
    </source>
</evidence>
<reference evidence="4 5" key="1">
    <citation type="submission" date="2019-01" db="EMBL/GenBank/DDBJ databases">
        <title>Draft genome sequences of three monokaryotic isolates of the white-rot basidiomycete fungus Dichomitus squalens.</title>
        <authorList>
            <consortium name="DOE Joint Genome Institute"/>
            <person name="Lopez S.C."/>
            <person name="Andreopoulos B."/>
            <person name="Pangilinan J."/>
            <person name="Lipzen A."/>
            <person name="Riley R."/>
            <person name="Ahrendt S."/>
            <person name="Ng V."/>
            <person name="Barry K."/>
            <person name="Daum C."/>
            <person name="Grigoriev I.V."/>
            <person name="Hilden K.S."/>
            <person name="Makela M.R."/>
            <person name="de Vries R.P."/>
        </authorList>
    </citation>
    <scope>NUCLEOTIDE SEQUENCE [LARGE SCALE GENOMIC DNA]</scope>
    <source>
        <strain evidence="4 5">CBS 464.89</strain>
        <strain evidence="3">OM18370.1</strain>
    </source>
</reference>
<dbReference type="PANTHER" id="PTHR10963">
    <property type="entry name" value="GLYCOSYL HYDROLASE-RELATED"/>
    <property type="match status" value="1"/>
</dbReference>
<dbReference type="PROSITE" id="PS51762">
    <property type="entry name" value="GH16_2"/>
    <property type="match status" value="1"/>
</dbReference>
<dbReference type="EMBL" id="ML143390">
    <property type="protein sequence ID" value="TBU33665.1"/>
    <property type="molecule type" value="Genomic_DNA"/>
</dbReference>
<dbReference type="InterPro" id="IPR050546">
    <property type="entry name" value="Glycosyl_Hydrlase_16"/>
</dbReference>
<dbReference type="GO" id="GO:0004553">
    <property type="term" value="F:hydrolase activity, hydrolyzing O-glycosyl compounds"/>
    <property type="evidence" value="ECO:0007669"/>
    <property type="project" value="InterPro"/>
</dbReference>
<keyword evidence="4" id="KW-0430">Lectin</keyword>
<evidence type="ECO:0000256" key="1">
    <source>
        <dbReference type="SAM" id="SignalP"/>
    </source>
</evidence>